<dbReference type="AlphaFoldDB" id="A0A4U2YLN9"/>
<dbReference type="RefSeq" id="WP_137066730.1">
    <property type="nucleotide sequence ID" value="NZ_CP040748.1"/>
</dbReference>
<evidence type="ECO:0000313" key="3">
    <source>
        <dbReference type="Proteomes" id="UP000307808"/>
    </source>
</evidence>
<gene>
    <name evidence="2" type="ORF">FC770_13300</name>
</gene>
<organism evidence="2 3">
    <name type="scientific">Nocardioides jishulii</name>
    <dbReference type="NCBI Taxonomy" id="2575440"/>
    <lineage>
        <taxon>Bacteria</taxon>
        <taxon>Bacillati</taxon>
        <taxon>Actinomycetota</taxon>
        <taxon>Actinomycetes</taxon>
        <taxon>Propionibacteriales</taxon>
        <taxon>Nocardioidaceae</taxon>
        <taxon>Nocardioides</taxon>
    </lineage>
</organism>
<keyword evidence="3" id="KW-1185">Reference proteome</keyword>
<protein>
    <submittedName>
        <fullName evidence="2">Uncharacterized protein</fullName>
    </submittedName>
</protein>
<dbReference type="OrthoDB" id="3780559at2"/>
<dbReference type="Proteomes" id="UP000307808">
    <property type="component" value="Unassembled WGS sequence"/>
</dbReference>
<feature type="signal peptide" evidence="1">
    <location>
        <begin position="1"/>
        <end position="26"/>
    </location>
</feature>
<comment type="caution">
    <text evidence="2">The sequence shown here is derived from an EMBL/GenBank/DDBJ whole genome shotgun (WGS) entry which is preliminary data.</text>
</comment>
<accession>A0A4U2YLN9</accession>
<keyword evidence="1" id="KW-0732">Signal</keyword>
<feature type="chain" id="PRO_5020641349" evidence="1">
    <location>
        <begin position="27"/>
        <end position="180"/>
    </location>
</feature>
<evidence type="ECO:0000256" key="1">
    <source>
        <dbReference type="SAM" id="SignalP"/>
    </source>
</evidence>
<proteinExistence type="predicted"/>
<dbReference type="EMBL" id="SZPY01000003">
    <property type="protein sequence ID" value="TKI61724.1"/>
    <property type="molecule type" value="Genomic_DNA"/>
</dbReference>
<name>A0A4U2YLN9_9ACTN</name>
<reference evidence="2 3" key="1">
    <citation type="submission" date="2019-04" db="EMBL/GenBank/DDBJ databases">
        <authorList>
            <person name="Dong K."/>
        </authorList>
    </citation>
    <scope>NUCLEOTIDE SEQUENCE [LARGE SCALE GENOMIC DNA]</scope>
    <source>
        <strain evidence="3">dk3543</strain>
    </source>
</reference>
<evidence type="ECO:0000313" key="2">
    <source>
        <dbReference type="EMBL" id="TKI61724.1"/>
    </source>
</evidence>
<sequence>MKKSHVVAVAGTALMSVAALVPPASAAAVTVVDGNDSEAAADLLRVRVTHTPKQVRVRMVHDNLFHNGIKASQGVSVFLDTDPDDPGPEFRLLSGLNGGTDYVFERVGRWQGKGSPVSCRYQFSISWKDDVAVFTTGRGCLGRPDRVKVAVKVGETSHEGEEYVDWMTGVRRFTPPVEVG</sequence>